<proteinExistence type="predicted"/>
<comment type="caution">
    <text evidence="1">The sequence shown here is derived from an EMBL/GenBank/DDBJ whole genome shotgun (WGS) entry which is preliminary data.</text>
</comment>
<accession>A0ABT1TFS3</accession>
<keyword evidence="1" id="KW-0489">Methyltransferase</keyword>
<dbReference type="RefSeq" id="WP_256602093.1">
    <property type="nucleotide sequence ID" value="NZ_JANIBJ010000014.1"/>
</dbReference>
<dbReference type="SUPFAM" id="SSF53335">
    <property type="entry name" value="S-adenosyl-L-methionine-dependent methyltransferases"/>
    <property type="match status" value="1"/>
</dbReference>
<evidence type="ECO:0000313" key="1">
    <source>
        <dbReference type="EMBL" id="MCQ8104308.1"/>
    </source>
</evidence>
<dbReference type="Gene3D" id="3.40.50.150">
    <property type="entry name" value="Vaccinia Virus protein VP39"/>
    <property type="match status" value="1"/>
</dbReference>
<dbReference type="EMBL" id="JANIBJ010000014">
    <property type="protein sequence ID" value="MCQ8104308.1"/>
    <property type="molecule type" value="Genomic_DNA"/>
</dbReference>
<dbReference type="GO" id="GO:0008168">
    <property type="term" value="F:methyltransferase activity"/>
    <property type="evidence" value="ECO:0007669"/>
    <property type="project" value="UniProtKB-KW"/>
</dbReference>
<sequence>MQQTQAITSSLPCNLCGGHDVSVLATQSRNGGPLRSVICNSCGLVWSDPFPHDPRQFYEHDYRVEYKNTYAPKPKHILRAGKIALDRHAKIKHFLRDSKQVLDVGTGGGEFAYLLKSLGHDLQGIEPNKGYAEYSAAEYGLNLQIGFIQDATLPTEHFDLITIWHVLEHTEDPSLVLRNLRSWLKPDGILVVEVPSIEATCQAPKSTFHEAHLYNFNLETLRKMGEKAGLMEHSHLFSADGGNMTIFFQRANANNSALEDLRIEGNAARIQAIVHGHTNTAHFLTATPYQRFVQRMGRALSEKIALKNFDNNKALLDQLYQSCKSN</sequence>
<dbReference type="PANTHER" id="PTHR43861:SF6">
    <property type="entry name" value="METHYLTRANSFERASE TYPE 11"/>
    <property type="match status" value="1"/>
</dbReference>
<dbReference type="PANTHER" id="PTHR43861">
    <property type="entry name" value="TRANS-ACONITATE 2-METHYLTRANSFERASE-RELATED"/>
    <property type="match status" value="1"/>
</dbReference>
<dbReference type="GO" id="GO:0032259">
    <property type="term" value="P:methylation"/>
    <property type="evidence" value="ECO:0007669"/>
    <property type="project" value="UniProtKB-KW"/>
</dbReference>
<evidence type="ECO:0000313" key="2">
    <source>
        <dbReference type="Proteomes" id="UP001524499"/>
    </source>
</evidence>
<organism evidence="1 2">
    <name type="scientific">Methylomonas subterranea</name>
    <dbReference type="NCBI Taxonomy" id="2952225"/>
    <lineage>
        <taxon>Bacteria</taxon>
        <taxon>Pseudomonadati</taxon>
        <taxon>Pseudomonadota</taxon>
        <taxon>Gammaproteobacteria</taxon>
        <taxon>Methylococcales</taxon>
        <taxon>Methylococcaceae</taxon>
        <taxon>Methylomonas</taxon>
    </lineage>
</organism>
<name>A0ABT1TFS3_9GAMM</name>
<dbReference type="SUPFAM" id="SSF57783">
    <property type="entry name" value="Zinc beta-ribbon"/>
    <property type="match status" value="1"/>
</dbReference>
<dbReference type="InterPro" id="IPR029063">
    <property type="entry name" value="SAM-dependent_MTases_sf"/>
</dbReference>
<dbReference type="CDD" id="cd02440">
    <property type="entry name" value="AdoMet_MTases"/>
    <property type="match status" value="1"/>
</dbReference>
<dbReference type="Pfam" id="PF13489">
    <property type="entry name" value="Methyltransf_23"/>
    <property type="match status" value="1"/>
</dbReference>
<keyword evidence="1" id="KW-0808">Transferase</keyword>
<protein>
    <submittedName>
        <fullName evidence="1">Class I SAM-dependent methyltransferase</fullName>
    </submittedName>
</protein>
<dbReference type="Proteomes" id="UP001524499">
    <property type="component" value="Unassembled WGS sequence"/>
</dbReference>
<keyword evidence="2" id="KW-1185">Reference proteome</keyword>
<gene>
    <name evidence="1" type="ORF">NP590_09335</name>
</gene>
<reference evidence="1 2" key="1">
    <citation type="submission" date="2022-07" db="EMBL/GenBank/DDBJ databases">
        <title>Methylomonas rivi sp. nov., Methylomonas rosea sp. nov., Methylomonas aureus sp. nov. and Methylomonas subterranea sp. nov., four novel methanotrophs isolated from a freshwater creek and the deep terrestrial subsurface.</title>
        <authorList>
            <person name="Abin C."/>
            <person name="Sankaranarayanan K."/>
            <person name="Garner C."/>
            <person name="Sindelar R."/>
            <person name="Kotary K."/>
            <person name="Garner R."/>
            <person name="Barclay S."/>
            <person name="Lawson P."/>
            <person name="Krumholz L."/>
        </authorList>
    </citation>
    <scope>NUCLEOTIDE SEQUENCE [LARGE SCALE GENOMIC DNA]</scope>
    <source>
        <strain evidence="1 2">SURF-2</strain>
    </source>
</reference>